<keyword evidence="3" id="KW-1185">Reference proteome</keyword>
<gene>
    <name evidence="2" type="ORF">SCLAV_p1411</name>
</gene>
<dbReference type="EMBL" id="CM000914">
    <property type="protein sequence ID" value="EFG04893.2"/>
    <property type="molecule type" value="Genomic_DNA"/>
</dbReference>
<organism evidence="2 3">
    <name type="scientific">Streptomyces clavuligerus</name>
    <dbReference type="NCBI Taxonomy" id="1901"/>
    <lineage>
        <taxon>Bacteria</taxon>
        <taxon>Bacillati</taxon>
        <taxon>Actinomycetota</taxon>
        <taxon>Actinomycetes</taxon>
        <taxon>Kitasatosporales</taxon>
        <taxon>Streptomycetaceae</taxon>
        <taxon>Streptomyces</taxon>
    </lineage>
</organism>
<feature type="compositionally biased region" description="Pro residues" evidence="1">
    <location>
        <begin position="1"/>
        <end position="12"/>
    </location>
</feature>
<evidence type="ECO:0000313" key="2">
    <source>
        <dbReference type="EMBL" id="EFG04893.2"/>
    </source>
</evidence>
<sequence length="441" mass="46806">MTTQLPAPPDGPCPAADGGATGSVFVLHPGEGPDGLPLLRQHAMAHSAVTGLFPGVLGLRRADPGASGTPRAVDRAARRTEALGCFLGAGAALVGSRALCRRTGPGNEEVFVEARMGGGPQYLNLHGVRDLRGTAAELDGVHVNTGVCLFAHGVLRVRDTDGRTVPVLRRSDTGPTTPVRAIEADDRLSLYEYQTILTTSRTVAGIAAALPRRVPLTVTVDIPRVQYYGYLADAFAHGLVPPALMLRWLDLVDARHARLVRIFRSRLGAGLAAVGRTAEIVCPTRGLDALGRHYRQAVLGRTAPRHDDLLRLLDRDGDPVWRAVLRTVPPADATALNDASYAVEVLRGAGVHRGGRRLVVCADEYKELPLRAEVLRLLAALAPGRTFPVLSAHPAGPVWLTDRLGRPTSAYWDDPGPVAATGNGGRTDLLALLDRLHAPVG</sequence>
<reference evidence="2 3" key="1">
    <citation type="journal article" date="2010" name="Genome Biol. Evol.">
        <title>The sequence of a 1.8-mb bacterial linear plasmid reveals a rich evolutionary reservoir of secondary metabolic pathways.</title>
        <authorList>
            <person name="Medema M.H."/>
            <person name="Trefzer A."/>
            <person name="Kovalchuk A."/>
            <person name="van den Berg M."/>
            <person name="Mueller U."/>
            <person name="Heijne W."/>
            <person name="Wu L."/>
            <person name="Alam M.T."/>
            <person name="Ronning C.M."/>
            <person name="Nierman W.C."/>
            <person name="Bovenberg R.A.L."/>
            <person name="Breitling R."/>
            <person name="Takano E."/>
        </authorList>
    </citation>
    <scope>NUCLEOTIDE SEQUENCE [LARGE SCALE GENOMIC DNA]</scope>
    <source>
        <strain evidence="3">ATCC 27064 / DSM 738 / JCM 4710 / NBRC 13307 / NCIMB 12785 / NRRL 3585 / VKM Ac-602</strain>
        <plasmid evidence="2">pSCL4</plasmid>
    </source>
</reference>
<accession>D5SLV0</accession>
<name>D5SLV0_STRCL</name>
<dbReference type="GeneID" id="93734472"/>
<dbReference type="Proteomes" id="UP000002357">
    <property type="component" value="Plasmid pSCL4"/>
</dbReference>
<feature type="region of interest" description="Disordered" evidence="1">
    <location>
        <begin position="1"/>
        <end position="22"/>
    </location>
</feature>
<proteinExistence type="predicted"/>
<evidence type="ECO:0000313" key="3">
    <source>
        <dbReference type="Proteomes" id="UP000002357"/>
    </source>
</evidence>
<keyword evidence="2" id="KW-0614">Plasmid</keyword>
<dbReference type="OrthoDB" id="5176656at2"/>
<dbReference type="eggNOG" id="ENOG502ZCNC">
    <property type="taxonomic scope" value="Bacteria"/>
</dbReference>
<dbReference type="AlphaFoldDB" id="D5SLV0"/>
<dbReference type="RefSeq" id="WP_003963685.1">
    <property type="nucleotide sequence ID" value="NZ_CM000914.1"/>
</dbReference>
<evidence type="ECO:0000256" key="1">
    <source>
        <dbReference type="SAM" id="MobiDB-lite"/>
    </source>
</evidence>
<protein>
    <submittedName>
        <fullName evidence="2">Uncharacterized protein</fullName>
    </submittedName>
</protein>
<geneLocation type="plasmid" evidence="2 3">
    <name>pSCL4</name>
</geneLocation>